<dbReference type="GO" id="GO:0043527">
    <property type="term" value="C:tRNA methyltransferase complex"/>
    <property type="evidence" value="ECO:0007669"/>
    <property type="project" value="UniProtKB-ARBA"/>
</dbReference>
<protein>
    <submittedName>
        <fullName evidence="10">Uncharacterized protein</fullName>
    </submittedName>
</protein>
<dbReference type="PANTHER" id="PTHR13370:SF3">
    <property type="entry name" value="TRNA (GUANINE(10)-N2)-METHYLTRANSFERASE HOMOLOG"/>
    <property type="match status" value="1"/>
</dbReference>
<evidence type="ECO:0000313" key="11">
    <source>
        <dbReference type="Proteomes" id="UP000475862"/>
    </source>
</evidence>
<dbReference type="InterPro" id="IPR000241">
    <property type="entry name" value="RlmKL-like_Mtase"/>
</dbReference>
<evidence type="ECO:0000256" key="1">
    <source>
        <dbReference type="ARBA" id="ARBA00022490"/>
    </source>
</evidence>
<keyword evidence="3 7" id="KW-0808">Transferase</keyword>
<keyword evidence="6 7" id="KW-0694">RNA-binding</keyword>
<keyword evidence="1" id="KW-0963">Cytoplasm</keyword>
<feature type="domain" description="tRNA (guanine(10)-N(2))-methyltransferase TRMT11 N-terminal" evidence="9">
    <location>
        <begin position="5"/>
        <end position="174"/>
    </location>
</feature>
<evidence type="ECO:0000259" key="8">
    <source>
        <dbReference type="Pfam" id="PF01170"/>
    </source>
</evidence>
<accession>A0A6G0TNY0</accession>
<dbReference type="PROSITE" id="PS51627">
    <property type="entry name" value="SAM_MT_TRM11"/>
    <property type="match status" value="1"/>
</dbReference>
<dbReference type="CDD" id="cd02440">
    <property type="entry name" value="AdoMet_MTases"/>
    <property type="match status" value="1"/>
</dbReference>
<evidence type="ECO:0000256" key="6">
    <source>
        <dbReference type="ARBA" id="ARBA00022884"/>
    </source>
</evidence>
<evidence type="ECO:0000259" key="9">
    <source>
        <dbReference type="Pfam" id="PF25904"/>
    </source>
</evidence>
<dbReference type="OrthoDB" id="296065at2759"/>
<dbReference type="GO" id="GO:0008033">
    <property type="term" value="P:tRNA processing"/>
    <property type="evidence" value="ECO:0007669"/>
    <property type="project" value="UniProtKB-UniRule"/>
</dbReference>
<dbReference type="Pfam" id="PF25904">
    <property type="entry name" value="Tmrp11_N"/>
    <property type="match status" value="1"/>
</dbReference>
<dbReference type="Gene3D" id="3.40.50.150">
    <property type="entry name" value="Vaccinia Virus protein VP39"/>
    <property type="match status" value="1"/>
</dbReference>
<dbReference type="GO" id="GO:0005737">
    <property type="term" value="C:cytoplasm"/>
    <property type="evidence" value="ECO:0007669"/>
    <property type="project" value="TreeGrafter"/>
</dbReference>
<dbReference type="GO" id="GO:0000049">
    <property type="term" value="F:tRNA binding"/>
    <property type="evidence" value="ECO:0007669"/>
    <property type="project" value="UniProtKB-UniRule"/>
</dbReference>
<keyword evidence="4 7" id="KW-0949">S-adenosyl-L-methionine</keyword>
<sequence>MKRVQYLLWFAHEHVSFRLHEIESIASVLKIPIKWLEPPTDKPWYLVELPSEEDVQKLSARSVTMRRAIQLWADEPTVPRLHASLKEKCLNGLLEPYKLKSFKVDVDLFCNSQTQEEKLERIESFSYMPFQGHVDLKNPDVTFQFIEYYGLDPKIIPENPIRTFFGRVVSESGRPLIHELSLKKRKFIGNTSMDPQLSLLMANLGKVSNGDLVLDPFVGSGSLLVAAAKFGGHVIGTDIDFLMLHGRTRPTRKQTRHIARKDESIEANMIQYSCLDKYIDVIVADSALPFWRSDVEFDCILADRNIKFNQIINNTIKTVIFFFVSIAPYGIREPTERIGSKESLPILKKEGSPVHFPSKVEYGLNEIIKDLMWFSSKHLKLHGRLLFWVPIFRQDYNDDQMARHSCFKLIGNCEQVLTTFTARRLLIYEKIKIPQDTDECSSAIPSASTFREKYFTHGDEYRLTRKQKKADAAKNKEIWFAKLNNVNVK</sequence>
<comment type="similarity">
    <text evidence="7">Belongs to the class I-like SAM-binding methyltransferase superfamily. TRM11 methyltransferase family.</text>
</comment>
<dbReference type="InterPro" id="IPR016691">
    <property type="entry name" value="TRMT11"/>
</dbReference>
<dbReference type="InterPro" id="IPR059073">
    <property type="entry name" value="TRMT11_N"/>
</dbReference>
<keyword evidence="5 7" id="KW-0819">tRNA processing</keyword>
<organism evidence="10 11">
    <name type="scientific">Aphis glycines</name>
    <name type="common">Soybean aphid</name>
    <dbReference type="NCBI Taxonomy" id="307491"/>
    <lineage>
        <taxon>Eukaryota</taxon>
        <taxon>Metazoa</taxon>
        <taxon>Ecdysozoa</taxon>
        <taxon>Arthropoda</taxon>
        <taxon>Hexapoda</taxon>
        <taxon>Insecta</taxon>
        <taxon>Pterygota</taxon>
        <taxon>Neoptera</taxon>
        <taxon>Paraneoptera</taxon>
        <taxon>Hemiptera</taxon>
        <taxon>Sternorrhyncha</taxon>
        <taxon>Aphidomorpha</taxon>
        <taxon>Aphidoidea</taxon>
        <taxon>Aphididae</taxon>
        <taxon>Aphidini</taxon>
        <taxon>Aphis</taxon>
        <taxon>Aphis</taxon>
    </lineage>
</organism>
<keyword evidence="11" id="KW-1185">Reference proteome</keyword>
<evidence type="ECO:0000256" key="7">
    <source>
        <dbReference type="PROSITE-ProRule" id="PRU00959"/>
    </source>
</evidence>
<name>A0A6G0TNY0_APHGL</name>
<comment type="caution">
    <text evidence="10">The sequence shown here is derived from an EMBL/GenBank/DDBJ whole genome shotgun (WGS) entry which is preliminary data.</text>
</comment>
<evidence type="ECO:0000256" key="4">
    <source>
        <dbReference type="ARBA" id="ARBA00022691"/>
    </source>
</evidence>
<dbReference type="EMBL" id="VYZN01000023">
    <property type="protein sequence ID" value="KAE9536429.1"/>
    <property type="molecule type" value="Genomic_DNA"/>
</dbReference>
<dbReference type="GO" id="GO:0160102">
    <property type="term" value="F:tRNA (guanine(10)-N2)-methyltransferase activity"/>
    <property type="evidence" value="ECO:0007669"/>
    <property type="project" value="InterPro"/>
</dbReference>
<reference evidence="10 11" key="1">
    <citation type="submission" date="2019-08" db="EMBL/GenBank/DDBJ databases">
        <title>The genome of the soybean aphid Biotype 1, its phylome, world population structure and adaptation to the North American continent.</title>
        <authorList>
            <person name="Giordano R."/>
            <person name="Donthu R.K."/>
            <person name="Hernandez A.G."/>
            <person name="Wright C.L."/>
            <person name="Zimin A.V."/>
        </authorList>
    </citation>
    <scope>NUCLEOTIDE SEQUENCE [LARGE SCALE GENOMIC DNA]</scope>
    <source>
        <tissue evidence="10">Whole aphids</tissue>
    </source>
</reference>
<dbReference type="Pfam" id="PF01170">
    <property type="entry name" value="UPF0020"/>
    <property type="match status" value="1"/>
</dbReference>
<keyword evidence="7" id="KW-0820">tRNA-binding</keyword>
<proteinExistence type="inferred from homology"/>
<gene>
    <name evidence="10" type="ORF">AGLY_007218</name>
</gene>
<dbReference type="Proteomes" id="UP000475862">
    <property type="component" value="Unassembled WGS sequence"/>
</dbReference>
<dbReference type="InterPro" id="IPR029063">
    <property type="entry name" value="SAM-dependent_MTases_sf"/>
</dbReference>
<feature type="domain" description="Ribosomal RNA large subunit methyltransferase K/L-like methyltransferase" evidence="8">
    <location>
        <begin position="184"/>
        <end position="255"/>
    </location>
</feature>
<dbReference type="GO" id="GO:0032259">
    <property type="term" value="P:methylation"/>
    <property type="evidence" value="ECO:0007669"/>
    <property type="project" value="UniProtKB-UniRule"/>
</dbReference>
<evidence type="ECO:0000256" key="2">
    <source>
        <dbReference type="ARBA" id="ARBA00022603"/>
    </source>
</evidence>
<keyword evidence="2 7" id="KW-0489">Methyltransferase</keyword>
<evidence type="ECO:0000313" key="10">
    <source>
        <dbReference type="EMBL" id="KAE9536429.1"/>
    </source>
</evidence>
<dbReference type="AlphaFoldDB" id="A0A6G0TNY0"/>
<evidence type="ECO:0000256" key="5">
    <source>
        <dbReference type="ARBA" id="ARBA00022694"/>
    </source>
</evidence>
<dbReference type="PIRSF" id="PIRSF017259">
    <property type="entry name" value="tRNA_mtfrase_TRM11"/>
    <property type="match status" value="1"/>
</dbReference>
<dbReference type="PANTHER" id="PTHR13370">
    <property type="entry name" value="RNA METHYLASE-RELATED"/>
    <property type="match status" value="1"/>
</dbReference>
<evidence type="ECO:0000256" key="3">
    <source>
        <dbReference type="ARBA" id="ARBA00022679"/>
    </source>
</evidence>
<dbReference type="SUPFAM" id="SSF53335">
    <property type="entry name" value="S-adenosyl-L-methionine-dependent methyltransferases"/>
    <property type="match status" value="1"/>
</dbReference>